<protein>
    <submittedName>
        <fullName evidence="1">Uncharacterized protein</fullName>
    </submittedName>
</protein>
<proteinExistence type="predicted"/>
<evidence type="ECO:0000313" key="1">
    <source>
        <dbReference type="EMBL" id="JAD62036.1"/>
    </source>
</evidence>
<organism evidence="1">
    <name type="scientific">Arundo donax</name>
    <name type="common">Giant reed</name>
    <name type="synonym">Donax arundinaceus</name>
    <dbReference type="NCBI Taxonomy" id="35708"/>
    <lineage>
        <taxon>Eukaryota</taxon>
        <taxon>Viridiplantae</taxon>
        <taxon>Streptophyta</taxon>
        <taxon>Embryophyta</taxon>
        <taxon>Tracheophyta</taxon>
        <taxon>Spermatophyta</taxon>
        <taxon>Magnoliopsida</taxon>
        <taxon>Liliopsida</taxon>
        <taxon>Poales</taxon>
        <taxon>Poaceae</taxon>
        <taxon>PACMAD clade</taxon>
        <taxon>Arundinoideae</taxon>
        <taxon>Arundineae</taxon>
        <taxon>Arundo</taxon>
    </lineage>
</organism>
<name>A0A0A9BFC7_ARUDO</name>
<accession>A0A0A9BFC7</accession>
<sequence length="10" mass="1092">MRSGTSFLGH</sequence>
<reference evidence="1" key="1">
    <citation type="submission" date="2014-09" db="EMBL/GenBank/DDBJ databases">
        <authorList>
            <person name="Magalhaes I.L.F."/>
            <person name="Oliveira U."/>
            <person name="Santos F.R."/>
            <person name="Vidigal T.H.D.A."/>
            <person name="Brescovit A.D."/>
            <person name="Santos A.J."/>
        </authorList>
    </citation>
    <scope>NUCLEOTIDE SEQUENCE</scope>
    <source>
        <tissue evidence="1">Shoot tissue taken approximately 20 cm above the soil surface</tissue>
    </source>
</reference>
<reference evidence="1" key="2">
    <citation type="journal article" date="2015" name="Data Brief">
        <title>Shoot transcriptome of the giant reed, Arundo donax.</title>
        <authorList>
            <person name="Barrero R.A."/>
            <person name="Guerrero F.D."/>
            <person name="Moolhuijzen P."/>
            <person name="Goolsby J.A."/>
            <person name="Tidwell J."/>
            <person name="Bellgard S.E."/>
            <person name="Bellgard M.I."/>
        </authorList>
    </citation>
    <scope>NUCLEOTIDE SEQUENCE</scope>
    <source>
        <tissue evidence="1">Shoot tissue taken approximately 20 cm above the soil surface</tissue>
    </source>
</reference>
<dbReference type="EMBL" id="GBRH01235859">
    <property type="protein sequence ID" value="JAD62036.1"/>
    <property type="molecule type" value="Transcribed_RNA"/>
</dbReference>